<gene>
    <name evidence="5" type="ORF">OVA965_LOCUS17809</name>
    <name evidence="6" type="ORF">TMI583_LOCUS17822</name>
</gene>
<evidence type="ECO:0000256" key="3">
    <source>
        <dbReference type="SAM" id="MobiDB-lite"/>
    </source>
</evidence>
<name>A0A8S2E2E2_9BILA</name>
<dbReference type="PROSITE" id="PS51037">
    <property type="entry name" value="YEATS"/>
    <property type="match status" value="1"/>
</dbReference>
<dbReference type="Pfam" id="PF03366">
    <property type="entry name" value="YEATS"/>
    <property type="match status" value="1"/>
</dbReference>
<dbReference type="InterPro" id="IPR005033">
    <property type="entry name" value="YEATS"/>
</dbReference>
<dbReference type="Proteomes" id="UP000677228">
    <property type="component" value="Unassembled WGS sequence"/>
</dbReference>
<evidence type="ECO:0000313" key="5">
    <source>
        <dbReference type="EMBL" id="CAF1069215.1"/>
    </source>
</evidence>
<evidence type="ECO:0000313" key="7">
    <source>
        <dbReference type="Proteomes" id="UP000677228"/>
    </source>
</evidence>
<organism evidence="5 7">
    <name type="scientific">Didymodactylos carnosus</name>
    <dbReference type="NCBI Taxonomy" id="1234261"/>
    <lineage>
        <taxon>Eukaryota</taxon>
        <taxon>Metazoa</taxon>
        <taxon>Spiralia</taxon>
        <taxon>Gnathifera</taxon>
        <taxon>Rotifera</taxon>
        <taxon>Eurotatoria</taxon>
        <taxon>Bdelloidea</taxon>
        <taxon>Philodinida</taxon>
        <taxon>Philodinidae</taxon>
        <taxon>Didymodactylos</taxon>
    </lineage>
</organism>
<dbReference type="InterPro" id="IPR038704">
    <property type="entry name" value="YEAST_sf"/>
</dbReference>
<evidence type="ECO:0000256" key="1">
    <source>
        <dbReference type="ARBA" id="ARBA00023242"/>
    </source>
</evidence>
<dbReference type="GO" id="GO:0006355">
    <property type="term" value="P:regulation of DNA-templated transcription"/>
    <property type="evidence" value="ECO:0007669"/>
    <property type="project" value="InterPro"/>
</dbReference>
<dbReference type="EMBL" id="CAJNOK010008650">
    <property type="protein sequence ID" value="CAF1069215.1"/>
    <property type="molecule type" value="Genomic_DNA"/>
</dbReference>
<dbReference type="AlphaFoldDB" id="A0A8S2E2E2"/>
<protein>
    <recommendedName>
        <fullName evidence="4">YEATS domain-containing protein</fullName>
    </recommendedName>
</protein>
<accession>A0A8S2E2E2</accession>
<dbReference type="EMBL" id="CAJOBA010008666">
    <property type="protein sequence ID" value="CAF3833807.1"/>
    <property type="molecule type" value="Genomic_DNA"/>
</dbReference>
<feature type="region of interest" description="Disordered" evidence="3">
    <location>
        <begin position="241"/>
        <end position="270"/>
    </location>
</feature>
<evidence type="ECO:0000313" key="6">
    <source>
        <dbReference type="EMBL" id="CAF3833807.1"/>
    </source>
</evidence>
<comment type="subcellular location">
    <subcellularLocation>
        <location evidence="2">Nucleus</location>
    </subcellularLocation>
</comment>
<reference evidence="5" key="1">
    <citation type="submission" date="2021-02" db="EMBL/GenBank/DDBJ databases">
        <authorList>
            <person name="Nowell W R."/>
        </authorList>
    </citation>
    <scope>NUCLEOTIDE SEQUENCE</scope>
</reference>
<sequence length="270" mass="31428">MSDDISSNEPISECSISLVNKKNEKEDEKQQHKLMELYKSFDEYSECPLCLKLLCEPITTNSTSQMKVNTILHNLLQIRYTNEYAERRKEIEQDRHENELLIIIKKCLIIGNHHEMITTDNRSSNKHCWTLFIRFDEDDEDDIDDFIKEVQIDLHPTFSPARLILNKAPYRVRRIGWGVFRIGIKIIFHQKYSKSDLDTTWMLTFTGSGNRKTIDLDFKTKKLLVAETVVHQDQTNLNFVATTATQSSPDTSDDHDSGDEIDDDPFGLMH</sequence>
<dbReference type="Gene3D" id="2.60.40.1970">
    <property type="entry name" value="YEATS domain"/>
    <property type="match status" value="1"/>
</dbReference>
<dbReference type="InterPro" id="IPR055129">
    <property type="entry name" value="YEATS_dom"/>
</dbReference>
<feature type="domain" description="YEATS" evidence="4">
    <location>
        <begin position="98"/>
        <end position="232"/>
    </location>
</feature>
<dbReference type="GO" id="GO:0005634">
    <property type="term" value="C:nucleus"/>
    <property type="evidence" value="ECO:0007669"/>
    <property type="project" value="UniProtKB-SubCell"/>
</dbReference>
<evidence type="ECO:0000256" key="2">
    <source>
        <dbReference type="PROSITE-ProRule" id="PRU00376"/>
    </source>
</evidence>
<proteinExistence type="predicted"/>
<dbReference type="Proteomes" id="UP000682733">
    <property type="component" value="Unassembled WGS sequence"/>
</dbReference>
<comment type="caution">
    <text evidence="5">The sequence shown here is derived from an EMBL/GenBank/DDBJ whole genome shotgun (WGS) entry which is preliminary data.</text>
</comment>
<keyword evidence="1 2" id="KW-0539">Nucleus</keyword>
<evidence type="ECO:0000259" key="4">
    <source>
        <dbReference type="PROSITE" id="PS51037"/>
    </source>
</evidence>
<feature type="compositionally biased region" description="Acidic residues" evidence="3">
    <location>
        <begin position="251"/>
        <end position="270"/>
    </location>
</feature>
<dbReference type="PANTHER" id="PTHR23195">
    <property type="entry name" value="YEATS DOMAIN"/>
    <property type="match status" value="1"/>
</dbReference>